<evidence type="ECO:0000313" key="1">
    <source>
        <dbReference type="EMBL" id="OHA01831.1"/>
    </source>
</evidence>
<organism evidence="1 2">
    <name type="scientific">Candidatus Sungbacteria bacterium RIFCSPHIGHO2_02_FULL_51_29</name>
    <dbReference type="NCBI Taxonomy" id="1802273"/>
    <lineage>
        <taxon>Bacteria</taxon>
        <taxon>Candidatus Sungiibacteriota</taxon>
    </lineage>
</organism>
<name>A0A1G2KTT3_9BACT</name>
<accession>A0A1G2KTT3</accession>
<dbReference type="AlphaFoldDB" id="A0A1G2KTT3"/>
<proteinExistence type="predicted"/>
<reference evidence="1 2" key="1">
    <citation type="journal article" date="2016" name="Nat. Commun.">
        <title>Thousands of microbial genomes shed light on interconnected biogeochemical processes in an aquifer system.</title>
        <authorList>
            <person name="Anantharaman K."/>
            <person name="Brown C.T."/>
            <person name="Hug L.A."/>
            <person name="Sharon I."/>
            <person name="Castelle C.J."/>
            <person name="Probst A.J."/>
            <person name="Thomas B.C."/>
            <person name="Singh A."/>
            <person name="Wilkins M.J."/>
            <person name="Karaoz U."/>
            <person name="Brodie E.L."/>
            <person name="Williams K.H."/>
            <person name="Hubbard S.S."/>
            <person name="Banfield J.F."/>
        </authorList>
    </citation>
    <scope>NUCLEOTIDE SEQUENCE [LARGE SCALE GENOMIC DNA]</scope>
</reference>
<sequence>MAEGAGLSGSAATGVLVSDRTAGVVGGSIGVITAGSGEVGPLSGIWLGTSFGVAGGTISGCCCSSMPYFTKNWLKMPKINWLISKK</sequence>
<comment type="caution">
    <text evidence="1">The sequence shown here is derived from an EMBL/GenBank/DDBJ whole genome shotgun (WGS) entry which is preliminary data.</text>
</comment>
<dbReference type="EMBL" id="MHQL01000053">
    <property type="protein sequence ID" value="OHA01831.1"/>
    <property type="molecule type" value="Genomic_DNA"/>
</dbReference>
<protein>
    <submittedName>
        <fullName evidence="1">Uncharacterized protein</fullName>
    </submittedName>
</protein>
<gene>
    <name evidence="1" type="ORF">A3C16_05955</name>
</gene>
<evidence type="ECO:0000313" key="2">
    <source>
        <dbReference type="Proteomes" id="UP000177811"/>
    </source>
</evidence>
<dbReference type="Proteomes" id="UP000177811">
    <property type="component" value="Unassembled WGS sequence"/>
</dbReference>